<comment type="caution">
    <text evidence="8">The sequence shown here is derived from an EMBL/GenBank/DDBJ whole genome shotgun (WGS) entry which is preliminary data.</text>
</comment>
<keyword evidence="3 6" id="KW-0479">Metal-binding</keyword>
<evidence type="ECO:0000313" key="8">
    <source>
        <dbReference type="EMBL" id="PRY97893.1"/>
    </source>
</evidence>
<dbReference type="RefSeq" id="WP_106227473.1">
    <property type="nucleotide sequence ID" value="NZ_PVTV01000013.1"/>
</dbReference>
<dbReference type="AlphaFoldDB" id="A0A2T0XG16"/>
<sequence length="356" mass="38439">MNITIAATTRYQFDSWFGLATPAKSSAYRLLLVLLLALIFGPASGQQGRNGASEGAPLQKTTPWAYPVLPSTAPPAFVDDGIKHQLDGSKYSFTRTELIDLFTAHDWFPGAHPEMPEVVVHGRKPEVRACGMCHYPNGQGRPENAALAGLPASYIVQQVHDYQAGHRRSSEAQTGPHLRMLAAAVNLSEDELKAAAEYFSSQKYKPWIKVIETDQVPLTRVATGSMWAAIPGDAKEPIGNRIVEVPNDYSLTELRDPRSGFTAYVPIGSINRGQKIATIGNGKTNACIACHGADLRGTDAIPPLAGRSTQYLFRQLYDMRNGSRSGAGAVAMRDVVANLSLDDMTAVVAYAASLEP</sequence>
<dbReference type="InterPro" id="IPR009056">
    <property type="entry name" value="Cyt_c-like_dom"/>
</dbReference>
<dbReference type="InterPro" id="IPR036909">
    <property type="entry name" value="Cyt_c-like_dom_sf"/>
</dbReference>
<dbReference type="InterPro" id="IPR050597">
    <property type="entry name" value="Cytochrome_c_Oxidase_Subunit"/>
</dbReference>
<evidence type="ECO:0000256" key="2">
    <source>
        <dbReference type="ARBA" id="ARBA00022617"/>
    </source>
</evidence>
<evidence type="ECO:0000256" key="1">
    <source>
        <dbReference type="ARBA" id="ARBA00022448"/>
    </source>
</evidence>
<evidence type="ECO:0000256" key="3">
    <source>
        <dbReference type="ARBA" id="ARBA00022723"/>
    </source>
</evidence>
<evidence type="ECO:0000256" key="5">
    <source>
        <dbReference type="ARBA" id="ARBA00023004"/>
    </source>
</evidence>
<dbReference type="GO" id="GO:0046872">
    <property type="term" value="F:metal ion binding"/>
    <property type="evidence" value="ECO:0007669"/>
    <property type="project" value="UniProtKB-KW"/>
</dbReference>
<dbReference type="Proteomes" id="UP000238308">
    <property type="component" value="Unassembled WGS sequence"/>
</dbReference>
<dbReference type="SUPFAM" id="SSF46626">
    <property type="entry name" value="Cytochrome c"/>
    <property type="match status" value="2"/>
</dbReference>
<keyword evidence="5 6" id="KW-0408">Iron</keyword>
<dbReference type="Gene3D" id="1.10.760.10">
    <property type="entry name" value="Cytochrome c-like domain"/>
    <property type="match status" value="2"/>
</dbReference>
<dbReference type="PROSITE" id="PS51007">
    <property type="entry name" value="CYTC"/>
    <property type="match status" value="1"/>
</dbReference>
<dbReference type="EMBL" id="PVTV01000013">
    <property type="protein sequence ID" value="PRY97893.1"/>
    <property type="molecule type" value="Genomic_DNA"/>
</dbReference>
<dbReference type="PANTHER" id="PTHR33751:SF9">
    <property type="entry name" value="CYTOCHROME C4"/>
    <property type="match status" value="1"/>
</dbReference>
<dbReference type="OrthoDB" id="9773456at2"/>
<dbReference type="GO" id="GO:0009055">
    <property type="term" value="F:electron transfer activity"/>
    <property type="evidence" value="ECO:0007669"/>
    <property type="project" value="InterPro"/>
</dbReference>
<keyword evidence="2 6" id="KW-0349">Heme</keyword>
<gene>
    <name evidence="8" type="ORF">BCM14_1603</name>
</gene>
<evidence type="ECO:0000259" key="7">
    <source>
        <dbReference type="PROSITE" id="PS51007"/>
    </source>
</evidence>
<organism evidence="8 9">
    <name type="scientific">Jezberella montanilacus</name>
    <dbReference type="NCBI Taxonomy" id="323426"/>
    <lineage>
        <taxon>Bacteria</taxon>
        <taxon>Pseudomonadati</taxon>
        <taxon>Pseudomonadota</taxon>
        <taxon>Betaproteobacteria</taxon>
        <taxon>Burkholderiales</taxon>
        <taxon>Alcaligenaceae</taxon>
        <taxon>Jezberella</taxon>
    </lineage>
</organism>
<dbReference type="GO" id="GO:0020037">
    <property type="term" value="F:heme binding"/>
    <property type="evidence" value="ECO:0007669"/>
    <property type="project" value="InterPro"/>
</dbReference>
<accession>A0A2T0XG16</accession>
<evidence type="ECO:0000256" key="4">
    <source>
        <dbReference type="ARBA" id="ARBA00022982"/>
    </source>
</evidence>
<feature type="domain" description="Cytochrome c" evidence="7">
    <location>
        <begin position="268"/>
        <end position="355"/>
    </location>
</feature>
<keyword evidence="9" id="KW-1185">Reference proteome</keyword>
<protein>
    <submittedName>
        <fullName evidence="8">Cytochrome c</fullName>
    </submittedName>
</protein>
<name>A0A2T0XG16_9BURK</name>
<dbReference type="PANTHER" id="PTHR33751">
    <property type="entry name" value="CBB3-TYPE CYTOCHROME C OXIDASE SUBUNIT FIXP"/>
    <property type="match status" value="1"/>
</dbReference>
<reference evidence="8 9" key="1">
    <citation type="submission" date="2018-03" db="EMBL/GenBank/DDBJ databases">
        <title>Genomic Encyclopedia of Type Strains, Phase III (KMG-III): the genomes of soil and plant-associated and newly described type strains.</title>
        <authorList>
            <person name="Whitman W."/>
        </authorList>
    </citation>
    <scope>NUCLEOTIDE SEQUENCE [LARGE SCALE GENOMIC DNA]</scope>
    <source>
        <strain evidence="8 9">MWH-P2sevCIIIb</strain>
    </source>
</reference>
<proteinExistence type="predicted"/>
<evidence type="ECO:0000313" key="9">
    <source>
        <dbReference type="Proteomes" id="UP000238308"/>
    </source>
</evidence>
<keyword evidence="1" id="KW-0813">Transport</keyword>
<dbReference type="Pfam" id="PF00034">
    <property type="entry name" value="Cytochrom_C"/>
    <property type="match status" value="2"/>
</dbReference>
<evidence type="ECO:0000256" key="6">
    <source>
        <dbReference type="PROSITE-ProRule" id="PRU00433"/>
    </source>
</evidence>
<keyword evidence="4" id="KW-0249">Electron transport</keyword>